<evidence type="ECO:0000256" key="1">
    <source>
        <dbReference type="SAM" id="MobiDB-lite"/>
    </source>
</evidence>
<accession>A0A7C8M147</accession>
<protein>
    <recommendedName>
        <fullName evidence="2">DUF3669 domain-containing protein</fullName>
    </recommendedName>
</protein>
<organism evidence="3 4">
    <name type="scientific">Massariosphaeria phaeospora</name>
    <dbReference type="NCBI Taxonomy" id="100035"/>
    <lineage>
        <taxon>Eukaryota</taxon>
        <taxon>Fungi</taxon>
        <taxon>Dikarya</taxon>
        <taxon>Ascomycota</taxon>
        <taxon>Pezizomycotina</taxon>
        <taxon>Dothideomycetes</taxon>
        <taxon>Pleosporomycetidae</taxon>
        <taxon>Pleosporales</taxon>
        <taxon>Pleosporales incertae sedis</taxon>
        <taxon>Massariosphaeria</taxon>
    </lineage>
</organism>
<name>A0A7C8M147_9PLEO</name>
<dbReference type="Proteomes" id="UP000481861">
    <property type="component" value="Unassembled WGS sequence"/>
</dbReference>
<dbReference type="AlphaFoldDB" id="A0A7C8M147"/>
<dbReference type="EMBL" id="JAADJZ010000039">
    <property type="protein sequence ID" value="KAF2864819.1"/>
    <property type="molecule type" value="Genomic_DNA"/>
</dbReference>
<proteinExistence type="predicted"/>
<reference evidence="3 4" key="1">
    <citation type="submission" date="2020-01" db="EMBL/GenBank/DDBJ databases">
        <authorList>
            <consortium name="DOE Joint Genome Institute"/>
            <person name="Haridas S."/>
            <person name="Albert R."/>
            <person name="Binder M."/>
            <person name="Bloem J."/>
            <person name="Labutti K."/>
            <person name="Salamov A."/>
            <person name="Andreopoulos B."/>
            <person name="Baker S.E."/>
            <person name="Barry K."/>
            <person name="Bills G."/>
            <person name="Bluhm B.H."/>
            <person name="Cannon C."/>
            <person name="Castanera R."/>
            <person name="Culley D.E."/>
            <person name="Daum C."/>
            <person name="Ezra D."/>
            <person name="Gonzalez J.B."/>
            <person name="Henrissat B."/>
            <person name="Kuo A."/>
            <person name="Liang C."/>
            <person name="Lipzen A."/>
            <person name="Lutzoni F."/>
            <person name="Magnuson J."/>
            <person name="Mondo S."/>
            <person name="Nolan M."/>
            <person name="Ohm R."/>
            <person name="Pangilinan J."/>
            <person name="Park H.-J.H."/>
            <person name="Ramirez L."/>
            <person name="Alfaro M."/>
            <person name="Sun H."/>
            <person name="Tritt A."/>
            <person name="Yoshinaga Y."/>
            <person name="Zwiers L.-H.L."/>
            <person name="Turgeon B.G."/>
            <person name="Goodwin S.B."/>
            <person name="Spatafora J.W."/>
            <person name="Crous P.W."/>
            <person name="Grigoriev I.V."/>
        </authorList>
    </citation>
    <scope>NUCLEOTIDE SEQUENCE [LARGE SCALE GENOMIC DNA]</scope>
    <source>
        <strain evidence="3 4">CBS 611.86</strain>
    </source>
</reference>
<dbReference type="PANTHER" id="PTHR40780:SF2">
    <property type="entry name" value="DUF3669 DOMAIN-CONTAINING PROTEIN"/>
    <property type="match status" value="1"/>
</dbReference>
<evidence type="ECO:0000259" key="2">
    <source>
        <dbReference type="Pfam" id="PF12417"/>
    </source>
</evidence>
<feature type="compositionally biased region" description="Acidic residues" evidence="1">
    <location>
        <begin position="137"/>
        <end position="168"/>
    </location>
</feature>
<gene>
    <name evidence="3" type="ORF">BDV95DRAFT_600206</name>
</gene>
<evidence type="ECO:0000313" key="4">
    <source>
        <dbReference type="Proteomes" id="UP000481861"/>
    </source>
</evidence>
<evidence type="ECO:0000313" key="3">
    <source>
        <dbReference type="EMBL" id="KAF2864819.1"/>
    </source>
</evidence>
<sequence>MSLPSPHSGEDCDVIRSTLSPFPTSGFTQHVADDVPSDDTLQSSLLRVIGRGTCGTIFSRIHSNDAIALKVGRDTQALENDVCLTDKVYSACLDAQRLLQKLFDKDIKIPRVPITCGFLDGLDSEWCEMHGVRLTDENEEAEDEEETHDEEELEEDENESEDEEENEDERTNLSKPTSIFALTRIPSISPSAYQALRRHYTPSHPPTDNGVCLIRPYLGLPNRDTLGQPENLWNLPMTLADFLQCGITWPEIFHIAQEMALGLATVHWGAGIDGMDMEFVLGGEQGWKPEGVYAPNVQVASKIESSAEHTRTSSPPLQTHLYILDFDKAQALPRPLSPNRTIQALFVAITCNDPYFPDPAAERGMEKQLWDVFKAAYLKAAHELIRRDRVAWGHDGLEWPGTVLEKWETWARERREEGDGIEFG</sequence>
<feature type="region of interest" description="Disordered" evidence="1">
    <location>
        <begin position="134"/>
        <end position="176"/>
    </location>
</feature>
<dbReference type="OrthoDB" id="2993351at2759"/>
<dbReference type="Pfam" id="PF12417">
    <property type="entry name" value="DUF3669"/>
    <property type="match status" value="1"/>
</dbReference>
<feature type="domain" description="DUF3669" evidence="2">
    <location>
        <begin position="321"/>
        <end position="387"/>
    </location>
</feature>
<comment type="caution">
    <text evidence="3">The sequence shown here is derived from an EMBL/GenBank/DDBJ whole genome shotgun (WGS) entry which is preliminary data.</text>
</comment>
<dbReference type="PANTHER" id="PTHR40780">
    <property type="entry name" value="DUF3669 DOMAIN-CONTAINING PROTEIN"/>
    <property type="match status" value="1"/>
</dbReference>
<keyword evidence="4" id="KW-1185">Reference proteome</keyword>
<dbReference type="InterPro" id="IPR022137">
    <property type="entry name" value="Znf_prot_DUF3669"/>
</dbReference>